<evidence type="ECO:0000313" key="3">
    <source>
        <dbReference type="Proteomes" id="UP000010473"/>
    </source>
</evidence>
<dbReference type="KEGG" id="scs:Sta7437_1860"/>
<dbReference type="AlphaFoldDB" id="K9XTK9"/>
<dbReference type="PIRSF" id="PIRSF037221">
    <property type="entry name" value="DUF1517"/>
    <property type="match status" value="1"/>
</dbReference>
<dbReference type="Pfam" id="PF07466">
    <property type="entry name" value="DUF1517"/>
    <property type="match status" value="1"/>
</dbReference>
<keyword evidence="3" id="KW-1185">Reference proteome</keyword>
<dbReference type="EMBL" id="CP003653">
    <property type="protein sequence ID" value="AFZ35416.1"/>
    <property type="molecule type" value="Genomic_DNA"/>
</dbReference>
<organism evidence="2 3">
    <name type="scientific">Stanieria cyanosphaera (strain ATCC 29371 / PCC 7437)</name>
    <dbReference type="NCBI Taxonomy" id="111780"/>
    <lineage>
        <taxon>Bacteria</taxon>
        <taxon>Bacillati</taxon>
        <taxon>Cyanobacteriota</taxon>
        <taxon>Cyanophyceae</taxon>
        <taxon>Pleurocapsales</taxon>
        <taxon>Dermocarpellaceae</taxon>
        <taxon>Stanieria</taxon>
    </lineage>
</organism>
<dbReference type="RefSeq" id="WP_015193087.1">
    <property type="nucleotide sequence ID" value="NC_019748.1"/>
</dbReference>
<dbReference type="eggNOG" id="COG4371">
    <property type="taxonomic scope" value="Bacteria"/>
</dbReference>
<dbReference type="InterPro" id="IPR010903">
    <property type="entry name" value="DUF1517"/>
</dbReference>
<evidence type="ECO:0000256" key="1">
    <source>
        <dbReference type="SAM" id="Phobius"/>
    </source>
</evidence>
<dbReference type="InterPro" id="IPR053023">
    <property type="entry name" value="FLAP_modulator"/>
</dbReference>
<protein>
    <recommendedName>
        <fullName evidence="4">DUF1517 domain-containing protein</fullName>
    </recommendedName>
</protein>
<keyword evidence="1" id="KW-0812">Transmembrane</keyword>
<dbReference type="PATRIC" id="fig|111780.3.peg.1945"/>
<dbReference type="Proteomes" id="UP000010473">
    <property type="component" value="Chromosome"/>
</dbReference>
<dbReference type="PANTHER" id="PTHR33975:SF2">
    <property type="entry name" value="MYELIN-ASSOCIATED OLIGODENDROCYTE BASIC PROTEIN"/>
    <property type="match status" value="1"/>
</dbReference>
<accession>K9XTK9</accession>
<feature type="transmembrane region" description="Helical" evidence="1">
    <location>
        <begin position="83"/>
        <end position="110"/>
    </location>
</feature>
<dbReference type="OrthoDB" id="459043at2"/>
<dbReference type="STRING" id="111780.Sta7437_1860"/>
<evidence type="ECO:0008006" key="4">
    <source>
        <dbReference type="Google" id="ProtNLM"/>
    </source>
</evidence>
<dbReference type="HOGENOM" id="CLU_047333_0_1_3"/>
<keyword evidence="1" id="KW-0472">Membrane</keyword>
<sequence>MNRIRPKNTKFWFKSLLVLGLIFTLVFGSANDALAARTGGRIGGGSFRSPSRTYSPPSGGYRSSPSPGYGYGYPGGGGIGFPFLLPFFGFGGFGGLFSILIFIAIANFLVRSFSNAGAGGTVGYSDPTRVSVAQVQVGLLSSARELQQELNQLALTADTGSAAGRAAVLQEAALALLRHPEYWVYGAAESQQTSIDAAEAKFNQLALTERSKFTEETLSNVDSLMRQGYESLPAGGGELSNQLQQESGEYIMATVIVGVEGRLELPKINDSEDLRRALQQIGSIGSDRLLAVEVLWTPQAEGDTLSTNDILAHYPNVKLV</sequence>
<keyword evidence="1" id="KW-1133">Transmembrane helix</keyword>
<evidence type="ECO:0000313" key="2">
    <source>
        <dbReference type="EMBL" id="AFZ35416.1"/>
    </source>
</evidence>
<proteinExistence type="predicted"/>
<reference evidence="3" key="1">
    <citation type="journal article" date="2013" name="Proc. Natl. Acad. Sci. U.S.A.">
        <title>Improving the coverage of the cyanobacterial phylum using diversity-driven genome sequencing.</title>
        <authorList>
            <person name="Shih P.M."/>
            <person name="Wu D."/>
            <person name="Latifi A."/>
            <person name="Axen S.D."/>
            <person name="Fewer D.P."/>
            <person name="Talla E."/>
            <person name="Calteau A."/>
            <person name="Cai F."/>
            <person name="Tandeau de Marsac N."/>
            <person name="Rippka R."/>
            <person name="Herdman M."/>
            <person name="Sivonen K."/>
            <person name="Coursin T."/>
            <person name="Laurent T."/>
            <person name="Goodwin L."/>
            <person name="Nolan M."/>
            <person name="Davenport K.W."/>
            <person name="Han C.S."/>
            <person name="Rubin E.M."/>
            <person name="Eisen J.A."/>
            <person name="Woyke T."/>
            <person name="Gugger M."/>
            <person name="Kerfeld C.A."/>
        </authorList>
    </citation>
    <scope>NUCLEOTIDE SEQUENCE [LARGE SCALE GENOMIC DNA]</scope>
    <source>
        <strain evidence="3">ATCC 29371 / PCC 7437</strain>
    </source>
</reference>
<gene>
    <name evidence="2" type="ordered locus">Sta7437_1860</name>
</gene>
<dbReference type="PANTHER" id="PTHR33975">
    <property type="entry name" value="MYELIN-ASSOCIATED OLIGODENDROCYTE BASIC PROTEIN"/>
    <property type="match status" value="1"/>
</dbReference>
<name>K9XTK9_STAC7</name>